<keyword evidence="2" id="KW-1185">Reference proteome</keyword>
<dbReference type="EMBL" id="CM043026">
    <property type="protein sequence ID" value="KAI4590479.1"/>
    <property type="molecule type" value="Genomic_DNA"/>
</dbReference>
<evidence type="ECO:0000313" key="1">
    <source>
        <dbReference type="EMBL" id="KAI4590479.1"/>
    </source>
</evidence>
<sequence>MRVRGREEKGDGVKEGLEEKHCRIMVTVLHEVRLTVALELGGFQPTSFMLLPYNSQGEAPSKPFTLPNGANEIPGSTKTYKDYKVWPGEVLIGTENSPGVQATDEQEVVKKGMQILVIGQGVTEAWKVDLYPSFKPQCGCQFLWEALLDAHSLVVSCCPSSVSPCTVDFPAPVLTMSQAECCVFAHCIILYPPWELVNQIKKLEVIFILTLTLCSIHRHVN</sequence>
<protein>
    <submittedName>
        <fullName evidence="1">Uncharacterized protein</fullName>
    </submittedName>
</protein>
<comment type="caution">
    <text evidence="1">The sequence shown here is derived from an EMBL/GenBank/DDBJ whole genome shotgun (WGS) entry which is preliminary data.</text>
</comment>
<evidence type="ECO:0000313" key="2">
    <source>
        <dbReference type="Proteomes" id="UP001057279"/>
    </source>
</evidence>
<name>A0ACB9VKD4_9CETA</name>
<organism evidence="1 2">
    <name type="scientific">Ovis ammon polii x Ovis aries</name>
    <dbReference type="NCBI Taxonomy" id="2918886"/>
    <lineage>
        <taxon>Eukaryota</taxon>
        <taxon>Metazoa</taxon>
        <taxon>Chordata</taxon>
        <taxon>Craniata</taxon>
        <taxon>Vertebrata</taxon>
        <taxon>Euteleostomi</taxon>
        <taxon>Mammalia</taxon>
        <taxon>Eutheria</taxon>
        <taxon>Laurasiatheria</taxon>
        <taxon>Artiodactyla</taxon>
        <taxon>Ruminantia</taxon>
        <taxon>Pecora</taxon>
        <taxon>Bovidae</taxon>
        <taxon>Caprinae</taxon>
        <taxon>Ovis</taxon>
    </lineage>
</organism>
<gene>
    <name evidence="1" type="ORF">MJG53_001528</name>
</gene>
<reference evidence="1" key="1">
    <citation type="submission" date="2022-03" db="EMBL/GenBank/DDBJ databases">
        <title>Genomic analyses of argali, domestic sheep and their hybrids provide insights into chromosomal evolution, heterosis and genetic basis of agronomic traits.</title>
        <authorList>
            <person name="Li M."/>
        </authorList>
    </citation>
    <scope>NUCLEOTIDE SEQUENCE</scope>
    <source>
        <strain evidence="1">F1 hybrid</strain>
    </source>
</reference>
<accession>A0ACB9VKD4</accession>
<dbReference type="Proteomes" id="UP001057279">
    <property type="component" value="Linkage Group LG01"/>
</dbReference>
<proteinExistence type="predicted"/>